<dbReference type="AlphaFoldDB" id="A0A3A8PN89"/>
<keyword evidence="1" id="KW-1133">Transmembrane helix</keyword>
<keyword evidence="3" id="KW-1185">Reference proteome</keyword>
<evidence type="ECO:0000313" key="2">
    <source>
        <dbReference type="EMBL" id="RKH57823.1"/>
    </source>
</evidence>
<reference evidence="3" key="1">
    <citation type="submission" date="2018-09" db="EMBL/GenBank/DDBJ databases">
        <authorList>
            <person name="Livingstone P.G."/>
            <person name="Whitworth D.E."/>
        </authorList>
    </citation>
    <scope>NUCLEOTIDE SEQUENCE [LARGE SCALE GENOMIC DNA]</scope>
    <source>
        <strain evidence="3">CA051B</strain>
    </source>
</reference>
<evidence type="ECO:0000313" key="3">
    <source>
        <dbReference type="Proteomes" id="UP000272888"/>
    </source>
</evidence>
<sequence>MAAGPLIAFAPSPRGGLGAGLALVAAVAVGFGGSGAPNLRPFFAIPGAACLSAEVLMSLLPLGVVMWLLTALPPRPLRTLLATLSAAAAGLLGLHLSCPVGTVQHLLGFHVLPWLALGGLAVLVRPRLRTRAYAP</sequence>
<accession>A0A3A8PN89</accession>
<keyword evidence="1" id="KW-0472">Membrane</keyword>
<organism evidence="2 3">
    <name type="scientific">Corallococcus llansteffanensis</name>
    <dbReference type="NCBI Taxonomy" id="2316731"/>
    <lineage>
        <taxon>Bacteria</taxon>
        <taxon>Pseudomonadati</taxon>
        <taxon>Myxococcota</taxon>
        <taxon>Myxococcia</taxon>
        <taxon>Myxococcales</taxon>
        <taxon>Cystobacterineae</taxon>
        <taxon>Myxococcaceae</taxon>
        <taxon>Corallococcus</taxon>
    </lineage>
</organism>
<feature type="transmembrane region" description="Helical" evidence="1">
    <location>
        <begin position="103"/>
        <end position="124"/>
    </location>
</feature>
<proteinExistence type="predicted"/>
<comment type="caution">
    <text evidence="2">The sequence shown here is derived from an EMBL/GenBank/DDBJ whole genome shotgun (WGS) entry which is preliminary data.</text>
</comment>
<feature type="transmembrane region" description="Helical" evidence="1">
    <location>
        <begin position="42"/>
        <end position="68"/>
    </location>
</feature>
<keyword evidence="1" id="KW-0812">Transmembrane</keyword>
<gene>
    <name evidence="2" type="ORF">D7V93_17925</name>
</gene>
<evidence type="ECO:0000256" key="1">
    <source>
        <dbReference type="SAM" id="Phobius"/>
    </source>
</evidence>
<name>A0A3A8PN89_9BACT</name>
<protein>
    <submittedName>
        <fullName evidence="2">DUF1109 family protein</fullName>
    </submittedName>
</protein>
<dbReference type="EMBL" id="RAWB01000172">
    <property type="protein sequence ID" value="RKH57823.1"/>
    <property type="molecule type" value="Genomic_DNA"/>
</dbReference>
<dbReference type="Proteomes" id="UP000272888">
    <property type="component" value="Unassembled WGS sequence"/>
</dbReference>